<reference evidence="1" key="1">
    <citation type="journal article" date="2020" name="Nature">
        <title>Giant virus diversity and host interactions through global metagenomics.</title>
        <authorList>
            <person name="Schulz F."/>
            <person name="Roux S."/>
            <person name="Paez-Espino D."/>
            <person name="Jungbluth S."/>
            <person name="Walsh D.A."/>
            <person name="Denef V.J."/>
            <person name="McMahon K.D."/>
            <person name="Konstantinidis K.T."/>
            <person name="Eloe-Fadrosh E.A."/>
            <person name="Kyrpides N.C."/>
            <person name="Woyke T."/>
        </authorList>
    </citation>
    <scope>NUCLEOTIDE SEQUENCE</scope>
    <source>
        <strain evidence="1">GVMAG-M-3300024258-28</strain>
    </source>
</reference>
<dbReference type="InterPro" id="IPR029063">
    <property type="entry name" value="SAM-dependent_MTases_sf"/>
</dbReference>
<dbReference type="EMBL" id="MN740221">
    <property type="protein sequence ID" value="QHT94422.1"/>
    <property type="molecule type" value="Genomic_DNA"/>
</dbReference>
<proteinExistence type="predicted"/>
<protein>
    <recommendedName>
        <fullName evidence="2">Methyltransferase small domain-containing protein</fullName>
    </recommendedName>
</protein>
<organism evidence="1">
    <name type="scientific">viral metagenome</name>
    <dbReference type="NCBI Taxonomy" id="1070528"/>
    <lineage>
        <taxon>unclassified sequences</taxon>
        <taxon>metagenomes</taxon>
        <taxon>organismal metagenomes</taxon>
    </lineage>
</organism>
<evidence type="ECO:0000313" key="1">
    <source>
        <dbReference type="EMBL" id="QHT94422.1"/>
    </source>
</evidence>
<dbReference type="Gene3D" id="3.40.50.150">
    <property type="entry name" value="Vaccinia Virus protein VP39"/>
    <property type="match status" value="1"/>
</dbReference>
<sequence>MKKQTVGLQRNTIDKYYTNQHTAQYCIDKLREVISCEKNDLLIEPSAGNGSFINPIKTLGGDCLFYDLQPEHDEIKEQNYLDLNTDTLCKQYNHIHVIGNPPFGRQSSLAIKFIKKSCDFSNTVSFILPKSFKKESMQKHFPPLFHLMYEGDIPENSFIVNNSVYNVPCVFQIWGKKTTERSMPPKLIPQHYQFVKKNEAPDIAFRRVGVYAGKIYKQIEDKSEQSHYFLKFDKQLSEIGFAELNNIEFESKNNTVGPRSISKQELIQSYNSIHI</sequence>
<evidence type="ECO:0008006" key="2">
    <source>
        <dbReference type="Google" id="ProtNLM"/>
    </source>
</evidence>
<dbReference type="AlphaFoldDB" id="A0A6C0IN45"/>
<accession>A0A6C0IN45</accession>
<dbReference type="SUPFAM" id="SSF53335">
    <property type="entry name" value="S-adenosyl-L-methionine-dependent methyltransferases"/>
    <property type="match status" value="1"/>
</dbReference>
<name>A0A6C0IN45_9ZZZZ</name>